<sequence>MEEAPIKDLCPGPKDNWKIIARVLRQWLGTDTITKESQTHNVILLGKDVERENYPDIPEAAVFKQRPRTIPVLSQTITQVSSSSRSPFKEDMHDESIRKTCAELREAAIKFGFPKDLELLVEKQFYFLMEIDDYWNITKKTNKFFVKEMSEDPALIAKMMANPKYKQVDDGPEAFATTSQEQSNLKAWRLLLRPEVKGRIRETGSIHDEYNFVKEKFESCLVKSIENPVVVLLEGSSPFKVQCFSLFAPCHFRLVLPLPLNGFLSSVKPLLHPTCCLGSVRMRIF</sequence>
<evidence type="ECO:0000313" key="1">
    <source>
        <dbReference type="EMBL" id="KAI4356003.1"/>
    </source>
</evidence>
<reference evidence="1 2" key="1">
    <citation type="journal article" date="2022" name="DNA Res.">
        <title>Chromosomal-level genome assembly of the orchid tree Bauhinia variegata (Leguminosae; Cercidoideae) supports the allotetraploid origin hypothesis of Bauhinia.</title>
        <authorList>
            <person name="Zhong Y."/>
            <person name="Chen Y."/>
            <person name="Zheng D."/>
            <person name="Pang J."/>
            <person name="Liu Y."/>
            <person name="Luo S."/>
            <person name="Meng S."/>
            <person name="Qian L."/>
            <person name="Wei D."/>
            <person name="Dai S."/>
            <person name="Zhou R."/>
        </authorList>
    </citation>
    <scope>NUCLEOTIDE SEQUENCE [LARGE SCALE GENOMIC DNA]</scope>
    <source>
        <strain evidence="1">BV-YZ2020</strain>
    </source>
</reference>
<gene>
    <name evidence="1" type="ORF">L6164_000057</name>
</gene>
<proteinExistence type="predicted"/>
<protein>
    <submittedName>
        <fullName evidence="1">Uncharacterized protein</fullName>
    </submittedName>
</protein>
<comment type="caution">
    <text evidence="1">The sequence shown here is derived from an EMBL/GenBank/DDBJ whole genome shotgun (WGS) entry which is preliminary data.</text>
</comment>
<accession>A0ACB9Q5A1</accession>
<name>A0ACB9Q5A1_BAUVA</name>
<organism evidence="1 2">
    <name type="scientific">Bauhinia variegata</name>
    <name type="common">Purple orchid tree</name>
    <name type="synonym">Phanera variegata</name>
    <dbReference type="NCBI Taxonomy" id="167791"/>
    <lineage>
        <taxon>Eukaryota</taxon>
        <taxon>Viridiplantae</taxon>
        <taxon>Streptophyta</taxon>
        <taxon>Embryophyta</taxon>
        <taxon>Tracheophyta</taxon>
        <taxon>Spermatophyta</taxon>
        <taxon>Magnoliopsida</taxon>
        <taxon>eudicotyledons</taxon>
        <taxon>Gunneridae</taxon>
        <taxon>Pentapetalae</taxon>
        <taxon>rosids</taxon>
        <taxon>fabids</taxon>
        <taxon>Fabales</taxon>
        <taxon>Fabaceae</taxon>
        <taxon>Cercidoideae</taxon>
        <taxon>Cercideae</taxon>
        <taxon>Bauhiniinae</taxon>
        <taxon>Bauhinia</taxon>
    </lineage>
</organism>
<dbReference type="Proteomes" id="UP000828941">
    <property type="component" value="Chromosome 1"/>
</dbReference>
<keyword evidence="2" id="KW-1185">Reference proteome</keyword>
<dbReference type="EMBL" id="CM039426">
    <property type="protein sequence ID" value="KAI4356003.1"/>
    <property type="molecule type" value="Genomic_DNA"/>
</dbReference>
<evidence type="ECO:0000313" key="2">
    <source>
        <dbReference type="Proteomes" id="UP000828941"/>
    </source>
</evidence>